<keyword evidence="2" id="KW-1185">Reference proteome</keyword>
<proteinExistence type="predicted"/>
<accession>A0A1R2AXU1</accession>
<name>A0A1R2AXU1_9CILI</name>
<gene>
    <name evidence="1" type="ORF">SteCoe_32999</name>
</gene>
<evidence type="ECO:0000313" key="1">
    <source>
        <dbReference type="EMBL" id="OMJ69317.1"/>
    </source>
</evidence>
<reference evidence="1 2" key="1">
    <citation type="submission" date="2016-11" db="EMBL/GenBank/DDBJ databases">
        <title>The macronuclear genome of Stentor coeruleus: a giant cell with tiny introns.</title>
        <authorList>
            <person name="Slabodnick M."/>
            <person name="Ruby J.G."/>
            <person name="Reiff S.B."/>
            <person name="Swart E.C."/>
            <person name="Gosai S."/>
            <person name="Prabakaran S."/>
            <person name="Witkowska E."/>
            <person name="Larue G.E."/>
            <person name="Fisher S."/>
            <person name="Freeman R.M."/>
            <person name="Gunawardena J."/>
            <person name="Chu W."/>
            <person name="Stover N.A."/>
            <person name="Gregory B.D."/>
            <person name="Nowacki M."/>
            <person name="Derisi J."/>
            <person name="Roy S.W."/>
            <person name="Marshall W.F."/>
            <person name="Sood P."/>
        </authorList>
    </citation>
    <scope>NUCLEOTIDE SEQUENCE [LARGE SCALE GENOMIC DNA]</scope>
    <source>
        <strain evidence="1">WM001</strain>
    </source>
</reference>
<organism evidence="1 2">
    <name type="scientific">Stentor coeruleus</name>
    <dbReference type="NCBI Taxonomy" id="5963"/>
    <lineage>
        <taxon>Eukaryota</taxon>
        <taxon>Sar</taxon>
        <taxon>Alveolata</taxon>
        <taxon>Ciliophora</taxon>
        <taxon>Postciliodesmatophora</taxon>
        <taxon>Heterotrichea</taxon>
        <taxon>Heterotrichida</taxon>
        <taxon>Stentoridae</taxon>
        <taxon>Stentor</taxon>
    </lineage>
</organism>
<protein>
    <submittedName>
        <fullName evidence="1">Uncharacterized protein</fullName>
    </submittedName>
</protein>
<dbReference type="Proteomes" id="UP000187209">
    <property type="component" value="Unassembled WGS sequence"/>
</dbReference>
<dbReference type="AlphaFoldDB" id="A0A1R2AXU1"/>
<dbReference type="OrthoDB" id="324505at2759"/>
<dbReference type="EMBL" id="MPUH01001213">
    <property type="protein sequence ID" value="OMJ69317.1"/>
    <property type="molecule type" value="Genomic_DNA"/>
</dbReference>
<evidence type="ECO:0000313" key="2">
    <source>
        <dbReference type="Proteomes" id="UP000187209"/>
    </source>
</evidence>
<comment type="caution">
    <text evidence="1">The sequence shown here is derived from an EMBL/GenBank/DDBJ whole genome shotgun (WGS) entry which is preliminary data.</text>
</comment>
<sequence length="96" mass="11661">MRHEKPKQKRLIWRATQKELRQWDEDLGRINKEEASLKKTLKNLNMKYQKIIATRYEKANTVSYEEDRKQKELERSLAYIDNLLKGLKKKNKNKIS</sequence>